<accession>A0A1Y2AGZ2</accession>
<comment type="caution">
    <text evidence="1">The sequence shown here is derived from an EMBL/GenBank/DDBJ whole genome shotgun (WGS) entry which is preliminary data.</text>
</comment>
<proteinExistence type="predicted"/>
<name>A0A1Y2AGZ2_9FUNG</name>
<protein>
    <submittedName>
        <fullName evidence="1">Uncharacterized protein</fullName>
    </submittedName>
</protein>
<reference evidence="1 2" key="1">
    <citation type="submission" date="2016-08" db="EMBL/GenBank/DDBJ databases">
        <title>A Parts List for Fungal Cellulosomes Revealed by Comparative Genomics.</title>
        <authorList>
            <consortium name="DOE Joint Genome Institute"/>
            <person name="Haitjema C.H."/>
            <person name="Gilmore S.P."/>
            <person name="Henske J.K."/>
            <person name="Solomon K.V."/>
            <person name="De Groot R."/>
            <person name="Kuo A."/>
            <person name="Mondo S.J."/>
            <person name="Salamov A.A."/>
            <person name="Labutti K."/>
            <person name="Zhao Z."/>
            <person name="Chiniquy J."/>
            <person name="Barry K."/>
            <person name="Brewer H.M."/>
            <person name="Purvine S.O."/>
            <person name="Wright A.T."/>
            <person name="Boxma B."/>
            <person name="Van Alen T."/>
            <person name="Hackstein J.H."/>
            <person name="Baker S.E."/>
            <person name="Grigoriev I.V."/>
            <person name="O'Malley M.A."/>
        </authorList>
    </citation>
    <scope>NUCLEOTIDE SEQUENCE [LARGE SCALE GENOMIC DNA]</scope>
    <source>
        <strain evidence="1 2">G1</strain>
    </source>
</reference>
<organism evidence="1 2">
    <name type="scientific">Neocallimastix californiae</name>
    <dbReference type="NCBI Taxonomy" id="1754190"/>
    <lineage>
        <taxon>Eukaryota</taxon>
        <taxon>Fungi</taxon>
        <taxon>Fungi incertae sedis</taxon>
        <taxon>Chytridiomycota</taxon>
        <taxon>Chytridiomycota incertae sedis</taxon>
        <taxon>Neocallimastigomycetes</taxon>
        <taxon>Neocallimastigales</taxon>
        <taxon>Neocallimastigaceae</taxon>
        <taxon>Neocallimastix</taxon>
    </lineage>
</organism>
<dbReference type="EMBL" id="MCOG01000259">
    <property type="protein sequence ID" value="ORY21776.1"/>
    <property type="molecule type" value="Genomic_DNA"/>
</dbReference>
<evidence type="ECO:0000313" key="1">
    <source>
        <dbReference type="EMBL" id="ORY21776.1"/>
    </source>
</evidence>
<evidence type="ECO:0000313" key="2">
    <source>
        <dbReference type="Proteomes" id="UP000193920"/>
    </source>
</evidence>
<sequence>MGVCLTVIPVRHRSSHLPISKETPYRSTLRDSQEKVEPTIGGVLAIPEELETVILSDKAYPMEFVMCQKYRKPLTFHAKSRGKINVKI</sequence>
<keyword evidence="2" id="KW-1185">Reference proteome</keyword>
<gene>
    <name evidence="1" type="ORF">LY90DRAFT_136845</name>
</gene>
<dbReference type="Proteomes" id="UP000193920">
    <property type="component" value="Unassembled WGS sequence"/>
</dbReference>
<dbReference type="AlphaFoldDB" id="A0A1Y2AGZ2"/>